<name>A0A5C7IJQ4_9ROSI</name>
<reference evidence="3" key="1">
    <citation type="journal article" date="2019" name="Gigascience">
        <title>De novo genome assembly of the endangered Acer yangbiense, a plant species with extremely small populations endemic to Yunnan Province, China.</title>
        <authorList>
            <person name="Yang J."/>
            <person name="Wariss H.M."/>
            <person name="Tao L."/>
            <person name="Zhang R."/>
            <person name="Yun Q."/>
            <person name="Hollingsworth P."/>
            <person name="Dao Z."/>
            <person name="Luo G."/>
            <person name="Guo H."/>
            <person name="Ma Y."/>
            <person name="Sun W."/>
        </authorList>
    </citation>
    <scope>NUCLEOTIDE SEQUENCE [LARGE SCALE GENOMIC DNA]</scope>
    <source>
        <strain evidence="3">cv. Malutang</strain>
    </source>
</reference>
<evidence type="ECO:0000313" key="3">
    <source>
        <dbReference type="Proteomes" id="UP000323000"/>
    </source>
</evidence>
<comment type="caution">
    <text evidence="2">The sequence shown here is derived from an EMBL/GenBank/DDBJ whole genome shotgun (WGS) entry which is preliminary data.</text>
</comment>
<sequence length="166" mass="18718">MMDLFSLSMRKLWKEWNLRMAVLLSLTLQIVQITFDIYEEEGGSMNANTELIAFWAPFLLLHLGGLDSITDYALEDNELWLWHKANVIVAFALGIITNNVPDIYEEEGGSMNANSELTAFWAPFLLLHLGGPDSITAYALEDNELWLRHFLGLAASSCMEKELGCS</sequence>
<gene>
    <name evidence="2" type="ORF">EZV62_003611</name>
</gene>
<evidence type="ECO:0000313" key="2">
    <source>
        <dbReference type="EMBL" id="TXG68676.1"/>
    </source>
</evidence>
<feature type="domain" description="DUF4220" evidence="1">
    <location>
        <begin position="85"/>
        <end position="155"/>
    </location>
</feature>
<feature type="domain" description="DUF4220" evidence="1">
    <location>
        <begin position="46"/>
        <end position="83"/>
    </location>
</feature>
<dbReference type="InterPro" id="IPR025315">
    <property type="entry name" value="DUF4220"/>
</dbReference>
<accession>A0A5C7IJQ4</accession>
<keyword evidence="3" id="KW-1185">Reference proteome</keyword>
<dbReference type="OrthoDB" id="1689146at2759"/>
<protein>
    <recommendedName>
        <fullName evidence="1">DUF4220 domain-containing protein</fullName>
    </recommendedName>
</protein>
<dbReference type="EMBL" id="VAHF01000002">
    <property type="protein sequence ID" value="TXG68676.1"/>
    <property type="molecule type" value="Genomic_DNA"/>
</dbReference>
<organism evidence="2 3">
    <name type="scientific">Acer yangbiense</name>
    <dbReference type="NCBI Taxonomy" id="1000413"/>
    <lineage>
        <taxon>Eukaryota</taxon>
        <taxon>Viridiplantae</taxon>
        <taxon>Streptophyta</taxon>
        <taxon>Embryophyta</taxon>
        <taxon>Tracheophyta</taxon>
        <taxon>Spermatophyta</taxon>
        <taxon>Magnoliopsida</taxon>
        <taxon>eudicotyledons</taxon>
        <taxon>Gunneridae</taxon>
        <taxon>Pentapetalae</taxon>
        <taxon>rosids</taxon>
        <taxon>malvids</taxon>
        <taxon>Sapindales</taxon>
        <taxon>Sapindaceae</taxon>
        <taxon>Hippocastanoideae</taxon>
        <taxon>Acereae</taxon>
        <taxon>Acer</taxon>
    </lineage>
</organism>
<dbReference type="AlphaFoldDB" id="A0A5C7IJQ4"/>
<dbReference type="Proteomes" id="UP000323000">
    <property type="component" value="Chromosome 2"/>
</dbReference>
<dbReference type="PANTHER" id="PTHR31325">
    <property type="entry name" value="OS01G0798800 PROTEIN-RELATED"/>
    <property type="match status" value="1"/>
</dbReference>
<evidence type="ECO:0000259" key="1">
    <source>
        <dbReference type="Pfam" id="PF13968"/>
    </source>
</evidence>
<proteinExistence type="predicted"/>
<dbReference type="Pfam" id="PF13968">
    <property type="entry name" value="DUF4220"/>
    <property type="match status" value="2"/>
</dbReference>